<comment type="caution">
    <text evidence="3">The sequence shown here is derived from an EMBL/GenBank/DDBJ whole genome shotgun (WGS) entry which is preliminary data.</text>
</comment>
<evidence type="ECO:0000313" key="4">
    <source>
        <dbReference type="Proteomes" id="UP001609175"/>
    </source>
</evidence>
<evidence type="ECO:0000256" key="1">
    <source>
        <dbReference type="SAM" id="SignalP"/>
    </source>
</evidence>
<dbReference type="CDD" id="cd01823">
    <property type="entry name" value="SEST_like"/>
    <property type="match status" value="1"/>
</dbReference>
<dbReference type="InterPro" id="IPR037460">
    <property type="entry name" value="SEST-like"/>
</dbReference>
<dbReference type="InterPro" id="IPR013830">
    <property type="entry name" value="SGNH_hydro"/>
</dbReference>
<dbReference type="EMBL" id="JBIMSO010000007">
    <property type="protein sequence ID" value="MFH5207120.1"/>
    <property type="molecule type" value="Genomic_DNA"/>
</dbReference>
<proteinExistence type="predicted"/>
<dbReference type="PANTHER" id="PTHR37981:SF1">
    <property type="entry name" value="SGNH HYDROLASE-TYPE ESTERASE DOMAIN-CONTAINING PROTEIN"/>
    <property type="match status" value="1"/>
</dbReference>
<name>A0ABW7JH86_9NOCA</name>
<accession>A0ABW7JH86</accession>
<gene>
    <name evidence="3" type="ORF">ACHIPZ_02625</name>
</gene>
<feature type="domain" description="SGNH hydrolase-type esterase" evidence="2">
    <location>
        <begin position="48"/>
        <end position="289"/>
    </location>
</feature>
<feature type="signal peptide" evidence="1">
    <location>
        <begin position="1"/>
        <end position="39"/>
    </location>
</feature>
<sequence>MLSSISRTGPFARYVGAAATGLLLAATALAIGAAPRADAAPNVETYVALGDSYAAGSVVLPQTDLLTCARSAVNYPALVAQELGAKTFRDVTCGSATTADFTNLQPGNVLGTAAPQYDALSADTTLVTVTIGGNDIGLADAAYSCANPFPEPVGRSCADGFTAGGRDEFADRIAAFTPTYGRVIDEIRSRAPQAEVVLVGYPTGFRPGGCPDVQPVWRRDADYIQRTLTALNAVMSEQASANGATYVDVATSSVGHDACAAPGVRWLEGIVPSSTTSLAPIHPNAAGQANMARQVLAALGR</sequence>
<evidence type="ECO:0000259" key="2">
    <source>
        <dbReference type="Pfam" id="PF13472"/>
    </source>
</evidence>
<organism evidence="3 4">
    <name type="scientific">Antrihabitans spumae</name>
    <dbReference type="NCBI Taxonomy" id="3373370"/>
    <lineage>
        <taxon>Bacteria</taxon>
        <taxon>Bacillati</taxon>
        <taxon>Actinomycetota</taxon>
        <taxon>Actinomycetes</taxon>
        <taxon>Mycobacteriales</taxon>
        <taxon>Nocardiaceae</taxon>
        <taxon>Antrihabitans</taxon>
    </lineage>
</organism>
<dbReference type="EC" id="3.1.-.-" evidence="3"/>
<dbReference type="InterPro" id="IPR036514">
    <property type="entry name" value="SGNH_hydro_sf"/>
</dbReference>
<evidence type="ECO:0000313" key="3">
    <source>
        <dbReference type="EMBL" id="MFH5207120.1"/>
    </source>
</evidence>
<protein>
    <submittedName>
        <fullName evidence="3">SGNH/GDSL hydrolase family protein</fullName>
        <ecNumber evidence="3">3.1.-.-</ecNumber>
    </submittedName>
</protein>
<reference evidence="3 4" key="1">
    <citation type="submission" date="2024-10" db="EMBL/GenBank/DDBJ databases">
        <authorList>
            <person name="Riesco R."/>
        </authorList>
    </citation>
    <scope>NUCLEOTIDE SEQUENCE [LARGE SCALE GENOMIC DNA]</scope>
    <source>
        <strain evidence="3 4">NCIMB 15449</strain>
    </source>
</reference>
<feature type="chain" id="PRO_5046402155" evidence="1">
    <location>
        <begin position="40"/>
        <end position="301"/>
    </location>
</feature>
<keyword evidence="1" id="KW-0732">Signal</keyword>
<dbReference type="PANTHER" id="PTHR37981">
    <property type="entry name" value="LIPASE 2"/>
    <property type="match status" value="1"/>
</dbReference>
<keyword evidence="3" id="KW-0378">Hydrolase</keyword>
<dbReference type="GO" id="GO:0016787">
    <property type="term" value="F:hydrolase activity"/>
    <property type="evidence" value="ECO:0007669"/>
    <property type="project" value="UniProtKB-KW"/>
</dbReference>
<dbReference type="Gene3D" id="3.40.50.1110">
    <property type="entry name" value="SGNH hydrolase"/>
    <property type="match status" value="1"/>
</dbReference>
<dbReference type="SUPFAM" id="SSF52266">
    <property type="entry name" value="SGNH hydrolase"/>
    <property type="match status" value="1"/>
</dbReference>
<dbReference type="Pfam" id="PF13472">
    <property type="entry name" value="Lipase_GDSL_2"/>
    <property type="match status" value="1"/>
</dbReference>
<dbReference type="Proteomes" id="UP001609175">
    <property type="component" value="Unassembled WGS sequence"/>
</dbReference>
<dbReference type="RefSeq" id="WP_395112558.1">
    <property type="nucleotide sequence ID" value="NZ_JBIMSO010000007.1"/>
</dbReference>